<evidence type="ECO:0000256" key="2">
    <source>
        <dbReference type="ARBA" id="ARBA00022722"/>
    </source>
</evidence>
<feature type="signal peptide" evidence="8">
    <location>
        <begin position="1"/>
        <end position="16"/>
    </location>
</feature>
<comment type="caution">
    <text evidence="9">The sequence shown here is derived from an EMBL/GenBank/DDBJ whole genome shotgun (WGS) entry which is preliminary data.</text>
</comment>
<reference evidence="9" key="1">
    <citation type="submission" date="2023-07" db="EMBL/GenBank/DDBJ databases">
        <authorList>
            <consortium name="AG Swart"/>
            <person name="Singh M."/>
            <person name="Singh A."/>
            <person name="Seah K."/>
            <person name="Emmerich C."/>
        </authorList>
    </citation>
    <scope>NUCLEOTIDE SEQUENCE</scope>
    <source>
        <strain evidence="9">DP1</strain>
    </source>
</reference>
<sequence length="291" mass="32668">MKTLLVVLALAALAQAWTNTPTMIITRIAEKDLEQTDPKALSMAKEMLKAIDEFSGAGENTFVDGSVFIRAQDEAGFSLTSKWGYEFEPYFDGVPEKDTDDHAKFNLLDTVGMSQATVDTNSNSRINPAFGKSLSLRYVLNQVGNIHQPMRNIVRYSNQFPNGDNFGKDHKISIGGFKTLFDYFEGAAGQYKELSYPLTDLKTLDSYVDKLIADYPKSEFGSAVTNIEKRTWSQESYDIAVKHAYTLTSNDEEVKDAINRQLVLAGYRLSGNVAYMMSKQKMNKFQELFKS</sequence>
<dbReference type="GO" id="GO:0003676">
    <property type="term" value="F:nucleic acid binding"/>
    <property type="evidence" value="ECO:0007669"/>
    <property type="project" value="InterPro"/>
</dbReference>
<evidence type="ECO:0000256" key="6">
    <source>
        <dbReference type="ARBA" id="ARBA00023157"/>
    </source>
</evidence>
<dbReference type="PANTHER" id="PTHR33146:SF10">
    <property type="entry name" value="STRAND-SPECIFIC NUCLEASE, PUTATIVE-RELATED"/>
    <property type="match status" value="1"/>
</dbReference>
<dbReference type="AlphaFoldDB" id="A0AAD1XKC2"/>
<dbReference type="GO" id="GO:0006308">
    <property type="term" value="P:DNA catabolic process"/>
    <property type="evidence" value="ECO:0007669"/>
    <property type="project" value="InterPro"/>
</dbReference>
<keyword evidence="5" id="KW-0378">Hydrolase</keyword>
<accession>A0AAD1XKC2</accession>
<protein>
    <submittedName>
        <fullName evidence="9">Uncharacterized protein</fullName>
    </submittedName>
</protein>
<comment type="similarity">
    <text evidence="1">Belongs to the nuclease type I family.</text>
</comment>
<feature type="chain" id="PRO_5041921725" evidence="8">
    <location>
        <begin position="17"/>
        <end position="291"/>
    </location>
</feature>
<evidence type="ECO:0000256" key="8">
    <source>
        <dbReference type="SAM" id="SignalP"/>
    </source>
</evidence>
<evidence type="ECO:0000256" key="4">
    <source>
        <dbReference type="ARBA" id="ARBA00022759"/>
    </source>
</evidence>
<dbReference type="GO" id="GO:0046872">
    <property type="term" value="F:metal ion binding"/>
    <property type="evidence" value="ECO:0007669"/>
    <property type="project" value="UniProtKB-KW"/>
</dbReference>
<proteinExistence type="inferred from homology"/>
<dbReference type="Proteomes" id="UP001295684">
    <property type="component" value="Unassembled WGS sequence"/>
</dbReference>
<keyword evidence="8" id="KW-0732">Signal</keyword>
<organism evidence="9 10">
    <name type="scientific">Euplotes crassus</name>
    <dbReference type="NCBI Taxonomy" id="5936"/>
    <lineage>
        <taxon>Eukaryota</taxon>
        <taxon>Sar</taxon>
        <taxon>Alveolata</taxon>
        <taxon>Ciliophora</taxon>
        <taxon>Intramacronucleata</taxon>
        <taxon>Spirotrichea</taxon>
        <taxon>Hypotrichia</taxon>
        <taxon>Euplotida</taxon>
        <taxon>Euplotidae</taxon>
        <taxon>Moneuplotes</taxon>
    </lineage>
</organism>
<evidence type="ECO:0000313" key="10">
    <source>
        <dbReference type="Proteomes" id="UP001295684"/>
    </source>
</evidence>
<evidence type="ECO:0000256" key="5">
    <source>
        <dbReference type="ARBA" id="ARBA00022801"/>
    </source>
</evidence>
<dbReference type="Pfam" id="PF02265">
    <property type="entry name" value="S1-P1_nuclease"/>
    <property type="match status" value="1"/>
</dbReference>
<evidence type="ECO:0000256" key="3">
    <source>
        <dbReference type="ARBA" id="ARBA00022723"/>
    </source>
</evidence>
<dbReference type="GO" id="GO:0016788">
    <property type="term" value="F:hydrolase activity, acting on ester bonds"/>
    <property type="evidence" value="ECO:0007669"/>
    <property type="project" value="InterPro"/>
</dbReference>
<evidence type="ECO:0000256" key="7">
    <source>
        <dbReference type="ARBA" id="ARBA00023180"/>
    </source>
</evidence>
<gene>
    <name evidence="9" type="ORF">ECRASSUSDP1_LOCUS15647</name>
</gene>
<name>A0AAD1XKC2_EUPCR</name>
<dbReference type="SUPFAM" id="SSF48537">
    <property type="entry name" value="Phospholipase C/P1 nuclease"/>
    <property type="match status" value="1"/>
</dbReference>
<dbReference type="InterPro" id="IPR008947">
    <property type="entry name" value="PLipase_C/P1_nuclease_dom_sf"/>
</dbReference>
<keyword evidence="4" id="KW-0255">Endonuclease</keyword>
<evidence type="ECO:0000313" key="9">
    <source>
        <dbReference type="EMBL" id="CAI2374295.1"/>
    </source>
</evidence>
<keyword evidence="3" id="KW-0479">Metal-binding</keyword>
<evidence type="ECO:0000256" key="1">
    <source>
        <dbReference type="ARBA" id="ARBA00009547"/>
    </source>
</evidence>
<dbReference type="PANTHER" id="PTHR33146">
    <property type="entry name" value="ENDONUCLEASE 4"/>
    <property type="match status" value="1"/>
</dbReference>
<dbReference type="EMBL" id="CAMPGE010015687">
    <property type="protein sequence ID" value="CAI2374295.1"/>
    <property type="molecule type" value="Genomic_DNA"/>
</dbReference>
<keyword evidence="6" id="KW-1015">Disulfide bond</keyword>
<dbReference type="InterPro" id="IPR003154">
    <property type="entry name" value="S1/P1nuclease"/>
</dbReference>
<keyword evidence="7" id="KW-0325">Glycoprotein</keyword>
<dbReference type="GO" id="GO:0004519">
    <property type="term" value="F:endonuclease activity"/>
    <property type="evidence" value="ECO:0007669"/>
    <property type="project" value="UniProtKB-KW"/>
</dbReference>
<keyword evidence="10" id="KW-1185">Reference proteome</keyword>
<keyword evidence="2" id="KW-0540">Nuclease</keyword>
<dbReference type="Gene3D" id="1.10.575.10">
    <property type="entry name" value="P1 Nuclease"/>
    <property type="match status" value="1"/>
</dbReference>